<dbReference type="PROSITE" id="PS51482">
    <property type="entry name" value="DEGV"/>
    <property type="match status" value="1"/>
</dbReference>
<dbReference type="Gene3D" id="3.40.50.10170">
    <property type="match status" value="1"/>
</dbReference>
<evidence type="ECO:0000313" key="2">
    <source>
        <dbReference type="EMBL" id="EFY08538.1"/>
    </source>
</evidence>
<accession>E7FWS4</accession>
<proteinExistence type="predicted"/>
<reference evidence="2" key="1">
    <citation type="submission" date="2011-01" db="EMBL/GenBank/DDBJ databases">
        <authorList>
            <person name="Muzny D."/>
            <person name="Qin X."/>
            <person name="Buhay C."/>
            <person name="Dugan-Rocha S."/>
            <person name="Ding Y."/>
            <person name="Chen G."/>
            <person name="Hawes A."/>
            <person name="Holder M."/>
            <person name="Jhangiani S."/>
            <person name="Johnson A."/>
            <person name="Khan Z."/>
            <person name="Li Z."/>
            <person name="Liu W."/>
            <person name="Liu X."/>
            <person name="Perez L."/>
            <person name="Shen H."/>
            <person name="Wang Q."/>
            <person name="Watt J."/>
            <person name="Xi L."/>
            <person name="Xin Y."/>
            <person name="Zhou J."/>
            <person name="Deng J."/>
            <person name="Jiang H."/>
            <person name="Liu Y."/>
            <person name="Qu J."/>
            <person name="Song X.-Z."/>
            <person name="Zhang L."/>
            <person name="Villasana D."/>
            <person name="Johnson A."/>
            <person name="Liu J."/>
            <person name="Liyanage D."/>
            <person name="Lorensuhewa L."/>
            <person name="Robinson T."/>
            <person name="Song A."/>
            <person name="Song B.-B."/>
            <person name="Dinh H."/>
            <person name="Thornton R."/>
            <person name="Coyle M."/>
            <person name="Francisco L."/>
            <person name="Jackson L."/>
            <person name="Javaid M."/>
            <person name="Korchina V."/>
            <person name="Kovar C."/>
            <person name="Mata R."/>
            <person name="Mathew T."/>
            <person name="Ngo R."/>
            <person name="Nguyen L."/>
            <person name="Nguyen N."/>
            <person name="Okwuonu G."/>
            <person name="Ongeri F."/>
            <person name="Pham C."/>
            <person name="Simmons D."/>
            <person name="Wilczek-Boney K."/>
            <person name="Hale W."/>
            <person name="Jakkamsetti A."/>
            <person name="Pham P."/>
            <person name="Ruth R."/>
            <person name="San Lucas F."/>
            <person name="Warren J."/>
            <person name="Zhang J."/>
            <person name="Zhao Z."/>
            <person name="Zhou C."/>
            <person name="Zhu D."/>
            <person name="Lee S."/>
            <person name="Bess C."/>
            <person name="Blankenburg K."/>
            <person name="Forbes L."/>
            <person name="Fu Q."/>
            <person name="Gubbala S."/>
            <person name="Hirani K."/>
            <person name="Jayaseelan J.C."/>
            <person name="Lara F."/>
            <person name="Munidasa M."/>
            <person name="Palculict T."/>
            <person name="Patil S."/>
            <person name="Pu L.-L."/>
            <person name="Saada N."/>
            <person name="Tang L."/>
            <person name="Weissenberger G."/>
            <person name="Zhu Y."/>
            <person name="Hemphill L."/>
            <person name="Shang Y."/>
            <person name="Youmans B."/>
            <person name="Ayvaz T."/>
            <person name="Ross M."/>
            <person name="Santibanez J."/>
            <person name="Aqrawi P."/>
            <person name="Gross S."/>
            <person name="Joshi V."/>
            <person name="Fowler G."/>
            <person name="Nazareth L."/>
            <person name="Reid J."/>
            <person name="Worley K."/>
            <person name="Petrosino J."/>
            <person name="Highlander S."/>
            <person name="Gibbs R."/>
        </authorList>
    </citation>
    <scope>NUCLEOTIDE SEQUENCE [LARGE SCALE GENOMIC DNA]</scope>
    <source>
        <strain evidence="2">ATCC 19414</strain>
    </source>
</reference>
<dbReference type="AlphaFoldDB" id="E7FWS4"/>
<dbReference type="InterPro" id="IPR043168">
    <property type="entry name" value="DegV_C"/>
</dbReference>
<dbReference type="Gene3D" id="3.30.1180.10">
    <property type="match status" value="1"/>
</dbReference>
<dbReference type="InterPro" id="IPR050270">
    <property type="entry name" value="DegV_domain_contain"/>
</dbReference>
<comment type="caution">
    <text evidence="2">The sequence shown here is derived from an EMBL/GenBank/DDBJ whole genome shotgun (WGS) entry which is preliminary data.</text>
</comment>
<dbReference type="NCBIfam" id="TIGR00762">
    <property type="entry name" value="DegV"/>
    <property type="match status" value="1"/>
</dbReference>
<keyword evidence="1" id="KW-0446">Lipid-binding</keyword>
<dbReference type="EMBL" id="ACLK02000002">
    <property type="protein sequence ID" value="EFY08538.1"/>
    <property type="molecule type" value="Genomic_DNA"/>
</dbReference>
<dbReference type="PANTHER" id="PTHR33434">
    <property type="entry name" value="DEGV DOMAIN-CONTAINING PROTEIN DR_1986-RELATED"/>
    <property type="match status" value="1"/>
</dbReference>
<dbReference type="STRING" id="1648.A2I91_00245"/>
<evidence type="ECO:0000313" key="3">
    <source>
        <dbReference type="Proteomes" id="UP000003028"/>
    </source>
</evidence>
<gene>
    <name evidence="2" type="ORF">HMPREF0357_10644</name>
</gene>
<dbReference type="Proteomes" id="UP000003028">
    <property type="component" value="Unassembled WGS sequence"/>
</dbReference>
<dbReference type="InterPro" id="IPR003797">
    <property type="entry name" value="DegV"/>
</dbReference>
<evidence type="ECO:0000256" key="1">
    <source>
        <dbReference type="ARBA" id="ARBA00023121"/>
    </source>
</evidence>
<dbReference type="GO" id="GO:0008289">
    <property type="term" value="F:lipid binding"/>
    <property type="evidence" value="ECO:0007669"/>
    <property type="project" value="UniProtKB-KW"/>
</dbReference>
<sequence>MIVLGGCIMKTAVIVDSSSNYYNENIEMDGLFAIPLQIINEDDASLESVEISIDQVNALMRENIMLQTSLPALGMIEDLFREIKAKGYERILAIPITTGISGTIGAMNTAAQFVDIEFVFIDCFTAASIELDCALAARKLLDQGYDIPEIKERIDVALNNGNTFIIPDDLAHLSRGGRLSPLAAKLGGFLKIKPILHLNKDTKGIIEPFDKVRTMSKAIDRVIEAMQEAGVDETYKITIVDVDAKDELNKTVKKFEEAFPNTEIYVTELISTVSVHVGIGSLAFQYMKKIEV</sequence>
<protein>
    <submittedName>
        <fullName evidence="2">EDD domain protein, DegV family</fullName>
    </submittedName>
</protein>
<dbReference type="PANTHER" id="PTHR33434:SF2">
    <property type="entry name" value="FATTY ACID-BINDING PROTEIN TM_1468"/>
    <property type="match status" value="1"/>
</dbReference>
<dbReference type="SUPFAM" id="SSF82549">
    <property type="entry name" value="DAK1/DegV-like"/>
    <property type="match status" value="1"/>
</dbReference>
<dbReference type="Pfam" id="PF02645">
    <property type="entry name" value="DegV"/>
    <property type="match status" value="1"/>
</dbReference>
<organism evidence="2 3">
    <name type="scientific">Erysipelothrix rhusiopathiae ATCC 19414</name>
    <dbReference type="NCBI Taxonomy" id="525280"/>
    <lineage>
        <taxon>Bacteria</taxon>
        <taxon>Bacillati</taxon>
        <taxon>Bacillota</taxon>
        <taxon>Erysipelotrichia</taxon>
        <taxon>Erysipelotrichales</taxon>
        <taxon>Erysipelotrichaceae</taxon>
        <taxon>Erysipelothrix</taxon>
    </lineage>
</organism>
<name>E7FWS4_ERYRH</name>
<keyword evidence="3" id="KW-1185">Reference proteome</keyword>